<evidence type="ECO:0000256" key="4">
    <source>
        <dbReference type="ARBA" id="ARBA00022833"/>
    </source>
</evidence>
<dbReference type="SUPFAM" id="SSF50249">
    <property type="entry name" value="Nucleic acid-binding proteins"/>
    <property type="match status" value="3"/>
</dbReference>
<feature type="region of interest" description="Disordered" evidence="6">
    <location>
        <begin position="547"/>
        <end position="599"/>
    </location>
</feature>
<dbReference type="Pfam" id="PF08646">
    <property type="entry name" value="Rep_fac-A_C"/>
    <property type="match status" value="1"/>
</dbReference>
<feature type="domain" description="Replication factor A C-terminal" evidence="8">
    <location>
        <begin position="350"/>
        <end position="498"/>
    </location>
</feature>
<evidence type="ECO:0000259" key="8">
    <source>
        <dbReference type="Pfam" id="PF08646"/>
    </source>
</evidence>
<dbReference type="InterPro" id="IPR012340">
    <property type="entry name" value="NA-bd_OB-fold"/>
</dbReference>
<evidence type="ECO:0000256" key="6">
    <source>
        <dbReference type="SAM" id="MobiDB-lite"/>
    </source>
</evidence>
<gene>
    <name evidence="9" type="ORF">QVD17_06061</name>
</gene>
<sequence>MFKICIGVCSWLMQYKCGQTTSTAAGSKLKTSSGAAASKQERKLLPLLVRMAPPTSKTTSSAAASKLVFIPDLNSEQDLWNMKVRIIRIWRRKYQMDLIIIDEKGNKIQAVVRTHLLPKFEEHLQEDNVVKLSKFGVGTNTDPYKVVDQPYKVNFYGCTTVERVHGWEGVEYSFNFIPFPQIRSGDASHLLSVDVCGIVLDCKNLDVYGTAPQQTKKLVIQLGDMDGNIQTCTLWNDYAQEFNTYVATYKSSTERVFAIIQHGQIKLWNGELQVQTDRYATRVFKNEEINETDELRRRLLVKYAQSGASSSQIVLTSETVYPLRQEFVVDNQTKHVDEISESKEVSSCVVVATIKMVQEKYGWFYAGCRKCAKKVLTKKEFLEKFHDISDDILNLSSTALICPKCKCECESITPKFKVQVRVQDHTGSVSFVLFDNQVAKLIGVPAVDIRERQVNDKNTETFPHEISRLLERKLAFKIEVSDYNLKNPEWMVYTVLKVCDDPEVISELLGDGDHADEVSQEYLQMNPVNLGESSQGPQDSISKDVVSVMADSSMMTSENDSATSPNGKRSVEKDDDNLNVGELSTNAKRSCKKPSKYES</sequence>
<evidence type="ECO:0000259" key="7">
    <source>
        <dbReference type="Pfam" id="PF02721"/>
    </source>
</evidence>
<dbReference type="GO" id="GO:0003677">
    <property type="term" value="F:DNA binding"/>
    <property type="evidence" value="ECO:0007669"/>
    <property type="project" value="UniProtKB-KW"/>
</dbReference>
<evidence type="ECO:0000256" key="5">
    <source>
        <dbReference type="ARBA" id="ARBA00023125"/>
    </source>
</evidence>
<dbReference type="PANTHER" id="PTHR47165">
    <property type="entry name" value="OS03G0429900 PROTEIN"/>
    <property type="match status" value="1"/>
</dbReference>
<dbReference type="CDD" id="cd04480">
    <property type="entry name" value="RPA1_DBD_A_like"/>
    <property type="match status" value="1"/>
</dbReference>
<comment type="similarity">
    <text evidence="1">Belongs to the replication factor A protein 1 family.</text>
</comment>
<evidence type="ECO:0000313" key="10">
    <source>
        <dbReference type="Proteomes" id="UP001229421"/>
    </source>
</evidence>
<evidence type="ECO:0000256" key="1">
    <source>
        <dbReference type="ARBA" id="ARBA00005690"/>
    </source>
</evidence>
<comment type="caution">
    <text evidence="9">The sequence shown here is derived from an EMBL/GenBank/DDBJ whole genome shotgun (WGS) entry which is preliminary data.</text>
</comment>
<dbReference type="GO" id="GO:0008270">
    <property type="term" value="F:zinc ion binding"/>
    <property type="evidence" value="ECO:0007669"/>
    <property type="project" value="UniProtKB-KW"/>
</dbReference>
<protein>
    <submittedName>
        <fullName evidence="9">Uncharacterized protein</fullName>
    </submittedName>
</protein>
<keyword evidence="4" id="KW-0862">Zinc</keyword>
<keyword evidence="5" id="KW-0238">DNA-binding</keyword>
<dbReference type="EMBL" id="JAUHHV010000001">
    <property type="protein sequence ID" value="KAK1440236.1"/>
    <property type="molecule type" value="Genomic_DNA"/>
</dbReference>
<feature type="domain" description="Replication protein A 70 kDa DNA-binding subunit B/D first OB fold" evidence="7">
    <location>
        <begin position="70"/>
        <end position="162"/>
    </location>
</feature>
<dbReference type="InterPro" id="IPR047192">
    <property type="entry name" value="Euk_RPA1_DBD_C"/>
</dbReference>
<evidence type="ECO:0000313" key="9">
    <source>
        <dbReference type="EMBL" id="KAK1440236.1"/>
    </source>
</evidence>
<accession>A0AAD8PBZ2</accession>
<dbReference type="Proteomes" id="UP001229421">
    <property type="component" value="Unassembled WGS sequence"/>
</dbReference>
<dbReference type="InterPro" id="IPR003871">
    <property type="entry name" value="RFA1B/D_OB_1st"/>
</dbReference>
<feature type="compositionally biased region" description="Polar residues" evidence="6">
    <location>
        <begin position="553"/>
        <end position="567"/>
    </location>
</feature>
<evidence type="ECO:0000256" key="3">
    <source>
        <dbReference type="ARBA" id="ARBA00022771"/>
    </source>
</evidence>
<keyword evidence="10" id="KW-1185">Reference proteome</keyword>
<dbReference type="InterPro" id="IPR013955">
    <property type="entry name" value="Rep_factor-A_C"/>
</dbReference>
<name>A0AAD8PBZ2_TARER</name>
<feature type="compositionally biased region" description="Basic residues" evidence="6">
    <location>
        <begin position="589"/>
        <end position="599"/>
    </location>
</feature>
<dbReference type="CDD" id="cd04476">
    <property type="entry name" value="RPA1_DBD_C"/>
    <property type="match status" value="1"/>
</dbReference>
<dbReference type="AlphaFoldDB" id="A0AAD8PBZ2"/>
<dbReference type="CDD" id="cd04481">
    <property type="entry name" value="RPA1_DBD_B_like"/>
    <property type="match status" value="1"/>
</dbReference>
<organism evidence="9 10">
    <name type="scientific">Tagetes erecta</name>
    <name type="common">African marigold</name>
    <dbReference type="NCBI Taxonomy" id="13708"/>
    <lineage>
        <taxon>Eukaryota</taxon>
        <taxon>Viridiplantae</taxon>
        <taxon>Streptophyta</taxon>
        <taxon>Embryophyta</taxon>
        <taxon>Tracheophyta</taxon>
        <taxon>Spermatophyta</taxon>
        <taxon>Magnoliopsida</taxon>
        <taxon>eudicotyledons</taxon>
        <taxon>Gunneridae</taxon>
        <taxon>Pentapetalae</taxon>
        <taxon>asterids</taxon>
        <taxon>campanulids</taxon>
        <taxon>Asterales</taxon>
        <taxon>Asteraceae</taxon>
        <taxon>Asteroideae</taxon>
        <taxon>Heliantheae alliance</taxon>
        <taxon>Tageteae</taxon>
        <taxon>Tagetes</taxon>
    </lineage>
</organism>
<keyword evidence="2" id="KW-0479">Metal-binding</keyword>
<keyword evidence="3" id="KW-0863">Zinc-finger</keyword>
<dbReference type="PANTHER" id="PTHR47165:SF4">
    <property type="entry name" value="OS03G0429900 PROTEIN"/>
    <property type="match status" value="1"/>
</dbReference>
<reference evidence="9" key="1">
    <citation type="journal article" date="2023" name="bioRxiv">
        <title>Improved chromosome-level genome assembly for marigold (Tagetes erecta).</title>
        <authorList>
            <person name="Jiang F."/>
            <person name="Yuan L."/>
            <person name="Wang S."/>
            <person name="Wang H."/>
            <person name="Xu D."/>
            <person name="Wang A."/>
            <person name="Fan W."/>
        </authorList>
    </citation>
    <scope>NUCLEOTIDE SEQUENCE</scope>
    <source>
        <strain evidence="9">WSJ</strain>
        <tissue evidence="9">Leaf</tissue>
    </source>
</reference>
<proteinExistence type="inferred from homology"/>
<dbReference type="Pfam" id="PF02721">
    <property type="entry name" value="DUF223"/>
    <property type="match status" value="1"/>
</dbReference>
<dbReference type="Gene3D" id="2.40.50.140">
    <property type="entry name" value="Nucleic acid-binding proteins"/>
    <property type="match status" value="3"/>
</dbReference>
<evidence type="ECO:0000256" key="2">
    <source>
        <dbReference type="ARBA" id="ARBA00022723"/>
    </source>
</evidence>